<proteinExistence type="predicted"/>
<dbReference type="Proteomes" id="UP000076632">
    <property type="component" value="Unassembled WGS sequence"/>
</dbReference>
<gene>
    <name evidence="2" type="ORF">L228DRAFT_62354</name>
</gene>
<dbReference type="EMBL" id="KV407455">
    <property type="protein sequence ID" value="KZF25116.1"/>
    <property type="molecule type" value="Genomic_DNA"/>
</dbReference>
<reference evidence="2 3" key="1">
    <citation type="journal article" date="2016" name="Fungal Biol.">
        <title>The genome of Xylona heveae provides a window into fungal endophytism.</title>
        <authorList>
            <person name="Gazis R."/>
            <person name="Kuo A."/>
            <person name="Riley R."/>
            <person name="LaButti K."/>
            <person name="Lipzen A."/>
            <person name="Lin J."/>
            <person name="Amirebrahimi M."/>
            <person name="Hesse C.N."/>
            <person name="Spatafora J.W."/>
            <person name="Henrissat B."/>
            <person name="Hainaut M."/>
            <person name="Grigoriev I.V."/>
            <person name="Hibbett D.S."/>
        </authorList>
    </citation>
    <scope>NUCLEOTIDE SEQUENCE [LARGE SCALE GENOMIC DNA]</scope>
    <source>
        <strain evidence="2 3">TC161</strain>
    </source>
</reference>
<accession>A0A165IMP7</accession>
<dbReference type="RefSeq" id="XP_018190671.1">
    <property type="nucleotide sequence ID" value="XM_018336777.1"/>
</dbReference>
<dbReference type="AlphaFoldDB" id="A0A165IMP7"/>
<feature type="transmembrane region" description="Helical" evidence="1">
    <location>
        <begin position="116"/>
        <end position="149"/>
    </location>
</feature>
<dbReference type="InParanoid" id="A0A165IMP7"/>
<protein>
    <submittedName>
        <fullName evidence="2">Uncharacterized protein</fullName>
    </submittedName>
</protein>
<feature type="transmembrane region" description="Helical" evidence="1">
    <location>
        <begin position="6"/>
        <end position="32"/>
    </location>
</feature>
<evidence type="ECO:0000313" key="3">
    <source>
        <dbReference type="Proteomes" id="UP000076632"/>
    </source>
</evidence>
<keyword evidence="1" id="KW-0472">Membrane</keyword>
<keyword evidence="1" id="KW-1133">Transmembrane helix</keyword>
<sequence>MIIYKVYEDCVCLSVGSMYTGYVFCVMCYMAMRNAMPCNAMQCSVVRFQLRLPSRWPCDFLFRLVDPFSPRDFDVYVIFTCSGVLSCRLYRLGFFVFLLVLSGLSFLSFYQVYRLFYFLLLFLFFSLFVFFSFCLILYFLFHFILYFLFHLITIVKLKDMISETFLLLHYLLLCCLSCDSCDSCLVGRLNVQVVETRCHWYCSVWSSNCSYVVVVVWP</sequence>
<keyword evidence="3" id="KW-1185">Reference proteome</keyword>
<evidence type="ECO:0000256" key="1">
    <source>
        <dbReference type="SAM" id="Phobius"/>
    </source>
</evidence>
<dbReference type="GeneID" id="28901914"/>
<evidence type="ECO:0000313" key="2">
    <source>
        <dbReference type="EMBL" id="KZF25116.1"/>
    </source>
</evidence>
<keyword evidence="1" id="KW-0812">Transmembrane</keyword>
<feature type="transmembrane region" description="Helical" evidence="1">
    <location>
        <begin position="92"/>
        <end position="110"/>
    </location>
</feature>
<name>A0A165IMP7_XYLHT</name>
<organism evidence="2 3">
    <name type="scientific">Xylona heveae (strain CBS 132557 / TC161)</name>
    <dbReference type="NCBI Taxonomy" id="1328760"/>
    <lineage>
        <taxon>Eukaryota</taxon>
        <taxon>Fungi</taxon>
        <taxon>Dikarya</taxon>
        <taxon>Ascomycota</taxon>
        <taxon>Pezizomycotina</taxon>
        <taxon>Xylonomycetes</taxon>
        <taxon>Xylonales</taxon>
        <taxon>Xylonaceae</taxon>
        <taxon>Xylona</taxon>
    </lineage>
</organism>